<name>A0A517YYE0_9BACT</name>
<dbReference type="EMBL" id="CP036425">
    <property type="protein sequence ID" value="QDU35240.1"/>
    <property type="molecule type" value="Genomic_DNA"/>
</dbReference>
<evidence type="ECO:0000313" key="2">
    <source>
        <dbReference type="Proteomes" id="UP000317369"/>
    </source>
</evidence>
<dbReference type="Proteomes" id="UP000317369">
    <property type="component" value="Chromosome"/>
</dbReference>
<gene>
    <name evidence="1" type="ORF">KS4_33210</name>
</gene>
<organism evidence="1 2">
    <name type="scientific">Poriferisphaera corsica</name>
    <dbReference type="NCBI Taxonomy" id="2528020"/>
    <lineage>
        <taxon>Bacteria</taxon>
        <taxon>Pseudomonadati</taxon>
        <taxon>Planctomycetota</taxon>
        <taxon>Phycisphaerae</taxon>
        <taxon>Phycisphaerales</taxon>
        <taxon>Phycisphaeraceae</taxon>
        <taxon>Poriferisphaera</taxon>
    </lineage>
</organism>
<dbReference type="KEGG" id="pcor:KS4_33210"/>
<keyword evidence="2" id="KW-1185">Reference proteome</keyword>
<evidence type="ECO:0000313" key="1">
    <source>
        <dbReference type="EMBL" id="QDU35240.1"/>
    </source>
</evidence>
<accession>A0A517YYE0</accession>
<proteinExistence type="predicted"/>
<reference evidence="1 2" key="1">
    <citation type="submission" date="2019-02" db="EMBL/GenBank/DDBJ databases">
        <title>Deep-cultivation of Planctomycetes and their phenomic and genomic characterization uncovers novel biology.</title>
        <authorList>
            <person name="Wiegand S."/>
            <person name="Jogler M."/>
            <person name="Boedeker C."/>
            <person name="Pinto D."/>
            <person name="Vollmers J."/>
            <person name="Rivas-Marin E."/>
            <person name="Kohn T."/>
            <person name="Peeters S.H."/>
            <person name="Heuer A."/>
            <person name="Rast P."/>
            <person name="Oberbeckmann S."/>
            <person name="Bunk B."/>
            <person name="Jeske O."/>
            <person name="Meyerdierks A."/>
            <person name="Storesund J.E."/>
            <person name="Kallscheuer N."/>
            <person name="Luecker S."/>
            <person name="Lage O.M."/>
            <person name="Pohl T."/>
            <person name="Merkel B.J."/>
            <person name="Hornburger P."/>
            <person name="Mueller R.-W."/>
            <person name="Bruemmer F."/>
            <person name="Labrenz M."/>
            <person name="Spormann A.M."/>
            <person name="Op den Camp H."/>
            <person name="Overmann J."/>
            <person name="Amann R."/>
            <person name="Jetten M.S.M."/>
            <person name="Mascher T."/>
            <person name="Medema M.H."/>
            <person name="Devos D.P."/>
            <person name="Kaster A.-K."/>
            <person name="Ovreas L."/>
            <person name="Rohde M."/>
            <person name="Galperin M.Y."/>
            <person name="Jogler C."/>
        </authorList>
    </citation>
    <scope>NUCLEOTIDE SEQUENCE [LARGE SCALE GENOMIC DNA]</scope>
    <source>
        <strain evidence="1 2">KS4</strain>
    </source>
</reference>
<dbReference type="AlphaFoldDB" id="A0A517YYE0"/>
<dbReference type="RefSeq" id="WP_145080278.1">
    <property type="nucleotide sequence ID" value="NZ_CP036425.1"/>
</dbReference>
<protein>
    <submittedName>
        <fullName evidence="1">Uncharacterized protein</fullName>
    </submittedName>
</protein>
<sequence>MFKCQKDTEHILLPGKDMKRGWAVQKIVMHGFGNRVGAAKNRHAIGMNLGLGYGELNVRNCGISDYRKMIELLRGKA</sequence>